<reference evidence="2" key="2">
    <citation type="journal article" date="2013" name="PLoS Genet.">
        <title>Comparative genome structure, secondary metabolite, and effector coding capacity across Cochliobolus pathogens.</title>
        <authorList>
            <person name="Condon B.J."/>
            <person name="Leng Y."/>
            <person name="Wu D."/>
            <person name="Bushley K.E."/>
            <person name="Ohm R.A."/>
            <person name="Otillar R."/>
            <person name="Martin J."/>
            <person name="Schackwitz W."/>
            <person name="Grimwood J."/>
            <person name="MohdZainudin N."/>
            <person name="Xue C."/>
            <person name="Wang R."/>
            <person name="Manning V.A."/>
            <person name="Dhillon B."/>
            <person name="Tu Z.J."/>
            <person name="Steffenson B.J."/>
            <person name="Salamov A."/>
            <person name="Sun H."/>
            <person name="Lowry S."/>
            <person name="LaButti K."/>
            <person name="Han J."/>
            <person name="Copeland A."/>
            <person name="Lindquist E."/>
            <person name="Barry K."/>
            <person name="Schmutz J."/>
            <person name="Baker S.E."/>
            <person name="Ciuffetti L.M."/>
            <person name="Grigoriev I.V."/>
            <person name="Zhong S."/>
            <person name="Turgeon B.G."/>
        </authorList>
    </citation>
    <scope>NUCLEOTIDE SEQUENCE [LARGE SCALE GENOMIC DNA]</scope>
    <source>
        <strain evidence="2">ND90Pr / ATCC 201652</strain>
    </source>
</reference>
<gene>
    <name evidence="1" type="ORF">COCSADRAFT_31383</name>
</gene>
<name>M2SNF2_COCSN</name>
<protein>
    <submittedName>
        <fullName evidence="1">Uncharacterized protein</fullName>
    </submittedName>
</protein>
<dbReference type="HOGENOM" id="CLU_871553_0_0_1"/>
<reference evidence="1 2" key="1">
    <citation type="journal article" date="2012" name="PLoS Pathog.">
        <title>Diverse lifestyles and strategies of plant pathogenesis encoded in the genomes of eighteen Dothideomycetes fungi.</title>
        <authorList>
            <person name="Ohm R.A."/>
            <person name="Feau N."/>
            <person name="Henrissat B."/>
            <person name="Schoch C.L."/>
            <person name="Horwitz B.A."/>
            <person name="Barry K.W."/>
            <person name="Condon B.J."/>
            <person name="Copeland A.C."/>
            <person name="Dhillon B."/>
            <person name="Glaser F."/>
            <person name="Hesse C.N."/>
            <person name="Kosti I."/>
            <person name="LaButti K."/>
            <person name="Lindquist E.A."/>
            <person name="Lucas S."/>
            <person name="Salamov A.A."/>
            <person name="Bradshaw R.E."/>
            <person name="Ciuffetti L."/>
            <person name="Hamelin R.C."/>
            <person name="Kema G.H.J."/>
            <person name="Lawrence C."/>
            <person name="Scott J.A."/>
            <person name="Spatafora J.W."/>
            <person name="Turgeon B.G."/>
            <person name="de Wit P.J.G.M."/>
            <person name="Zhong S."/>
            <person name="Goodwin S.B."/>
            <person name="Grigoriev I.V."/>
        </authorList>
    </citation>
    <scope>NUCLEOTIDE SEQUENCE [LARGE SCALE GENOMIC DNA]</scope>
    <source>
        <strain evidence="2">ND90Pr / ATCC 201652</strain>
    </source>
</reference>
<accession>M2SNF2</accession>
<proteinExistence type="predicted"/>
<dbReference type="eggNOG" id="ENOG502SY1F">
    <property type="taxonomic scope" value="Eukaryota"/>
</dbReference>
<dbReference type="Proteomes" id="UP000016934">
    <property type="component" value="Unassembled WGS sequence"/>
</dbReference>
<organism evidence="1 2">
    <name type="scientific">Cochliobolus sativus (strain ND90Pr / ATCC 201652)</name>
    <name type="common">Common root rot and spot blotch fungus</name>
    <name type="synonym">Bipolaris sorokiniana</name>
    <dbReference type="NCBI Taxonomy" id="665912"/>
    <lineage>
        <taxon>Eukaryota</taxon>
        <taxon>Fungi</taxon>
        <taxon>Dikarya</taxon>
        <taxon>Ascomycota</taxon>
        <taxon>Pezizomycotina</taxon>
        <taxon>Dothideomycetes</taxon>
        <taxon>Pleosporomycetidae</taxon>
        <taxon>Pleosporales</taxon>
        <taxon>Pleosporineae</taxon>
        <taxon>Pleosporaceae</taxon>
        <taxon>Bipolaris</taxon>
    </lineage>
</organism>
<dbReference type="AlphaFoldDB" id="M2SNF2"/>
<keyword evidence="2" id="KW-1185">Reference proteome</keyword>
<sequence>MSSYLSVTSVMKEKVARLLHGKTHATPGAHCSSRTSSIDGQLDQSAGLDQRAFGVATVTLTFGVQLVHNSNNQTPTYQHCTSSQTNMVLVLRYPKKRPCDEDSDLEARKKLRLPINEGPMSENFLPKPLMGTGKRAQREPSHYAGLCHGLSMSTPNGFTGYFYTVYPEGRIYNEKLATYVNREHGMFTKCYQLADFLQATDFKDACIDFLINKMIVGDEHYHGIAKHIYAYSLESSPHRQFGIDCALNFWGKTAFERFGEQEFPQEFQNDLILALGLHLRNGLEHASAKEYFKNINHCKYHEHVKSGKPCYKTRFKHLP</sequence>
<dbReference type="GeneID" id="19136429"/>
<dbReference type="RefSeq" id="XP_007705540.1">
    <property type="nucleotide sequence ID" value="XM_007707350.1"/>
</dbReference>
<dbReference type="KEGG" id="bsc:COCSADRAFT_31383"/>
<evidence type="ECO:0000313" key="2">
    <source>
        <dbReference type="Proteomes" id="UP000016934"/>
    </source>
</evidence>
<dbReference type="OrthoDB" id="3673983at2759"/>
<dbReference type="EMBL" id="KB445655">
    <property type="protein sequence ID" value="EMD58661.1"/>
    <property type="molecule type" value="Genomic_DNA"/>
</dbReference>
<evidence type="ECO:0000313" key="1">
    <source>
        <dbReference type="EMBL" id="EMD58661.1"/>
    </source>
</evidence>